<evidence type="ECO:0000256" key="3">
    <source>
        <dbReference type="ARBA" id="ARBA00023163"/>
    </source>
</evidence>
<dbReference type="EMBL" id="CP022375">
    <property type="protein sequence ID" value="AXH29919.1"/>
    <property type="molecule type" value="Genomic_DNA"/>
</dbReference>
<dbReference type="OrthoDB" id="9777588at2"/>
<dbReference type="Gene3D" id="1.10.10.10">
    <property type="entry name" value="Winged helix-like DNA-binding domain superfamily/Winged helix DNA-binding domain"/>
    <property type="match status" value="1"/>
</dbReference>
<dbReference type="Proteomes" id="UP000253862">
    <property type="component" value="Chromosome"/>
</dbReference>
<dbReference type="InterPro" id="IPR000595">
    <property type="entry name" value="cNMP-bd_dom"/>
</dbReference>
<dbReference type="CDD" id="cd00038">
    <property type="entry name" value="CAP_ED"/>
    <property type="match status" value="1"/>
</dbReference>
<feature type="domain" description="Cyclic nucleotide-binding" evidence="4">
    <location>
        <begin position="11"/>
        <end position="115"/>
    </location>
</feature>
<evidence type="ECO:0000256" key="1">
    <source>
        <dbReference type="ARBA" id="ARBA00023015"/>
    </source>
</evidence>
<dbReference type="PROSITE" id="PS50042">
    <property type="entry name" value="CNMP_BINDING_3"/>
    <property type="match status" value="1"/>
</dbReference>
<gene>
    <name evidence="6" type="ORF">CGC43_04640</name>
</gene>
<dbReference type="InterPro" id="IPR014710">
    <property type="entry name" value="RmlC-like_jellyroll"/>
</dbReference>
<dbReference type="PROSITE" id="PS51063">
    <property type="entry name" value="HTH_CRP_2"/>
    <property type="match status" value="1"/>
</dbReference>
<evidence type="ECO:0000256" key="2">
    <source>
        <dbReference type="ARBA" id="ARBA00023125"/>
    </source>
</evidence>
<dbReference type="GO" id="GO:0006355">
    <property type="term" value="P:regulation of DNA-templated transcription"/>
    <property type="evidence" value="ECO:0007669"/>
    <property type="project" value="InterPro"/>
</dbReference>
<dbReference type="InterPro" id="IPR012318">
    <property type="entry name" value="HTH_CRP"/>
</dbReference>
<proteinExistence type="predicted"/>
<dbReference type="InterPro" id="IPR036388">
    <property type="entry name" value="WH-like_DNA-bd_sf"/>
</dbReference>
<dbReference type="Pfam" id="PF13545">
    <property type="entry name" value="HTH_Crp_2"/>
    <property type="match status" value="1"/>
</dbReference>
<protein>
    <submittedName>
        <fullName evidence="6">Crp/Fnr family transcriptional regulator</fullName>
    </submittedName>
</protein>
<keyword evidence="2" id="KW-0238">DNA-binding</keyword>
<dbReference type="SMART" id="SM00100">
    <property type="entry name" value="cNMP"/>
    <property type="match status" value="1"/>
</dbReference>
<evidence type="ECO:0000313" key="6">
    <source>
        <dbReference type="EMBL" id="AXH29919.1"/>
    </source>
</evidence>
<keyword evidence="1" id="KW-0805">Transcription regulation</keyword>
<dbReference type="SUPFAM" id="SSF46785">
    <property type="entry name" value="Winged helix' DNA-binding domain"/>
    <property type="match status" value="1"/>
</dbReference>
<evidence type="ECO:0000259" key="5">
    <source>
        <dbReference type="PROSITE" id="PS51063"/>
    </source>
</evidence>
<dbReference type="SUPFAM" id="SSF51206">
    <property type="entry name" value="cAMP-binding domain-like"/>
    <property type="match status" value="1"/>
</dbReference>
<dbReference type="InterPro" id="IPR018490">
    <property type="entry name" value="cNMP-bd_dom_sf"/>
</dbReference>
<dbReference type="Pfam" id="PF00027">
    <property type="entry name" value="cNMP_binding"/>
    <property type="match status" value="1"/>
</dbReference>
<dbReference type="Gene3D" id="2.60.120.10">
    <property type="entry name" value="Jelly Rolls"/>
    <property type="match status" value="1"/>
</dbReference>
<dbReference type="AlphaFoldDB" id="A0A345JRH3"/>
<reference evidence="6 7" key="1">
    <citation type="submission" date="2017-07" db="EMBL/GenBank/DDBJ databases">
        <title>Complete genome sequences and comparative analysis of the novel pathogen Francisella opportunistica.</title>
        <authorList>
            <person name="Dietrich E.A."/>
            <person name="Kingry L.C."/>
            <person name="Petersen J.M."/>
        </authorList>
    </citation>
    <scope>NUCLEOTIDE SEQUENCE [LARGE SCALE GENOMIC DNA]</scope>
    <source>
        <strain evidence="6 7">14-2155</strain>
    </source>
</reference>
<sequence length="240" mass="27354">MYASSFQAIELFSTASRKTIHQLSNLASDFFYKKNTLVLDYDQSIQNFLYVTAGWLKLCKVSVDGEEIIIDVLSKDHHCGESLIFNPSKEEVYMAYALSNIEGFTLPLAELKQLMVYDNGLALSFLQAMSQKQLLLNAHIEHLSIQNAIQRIGCFLLRLSNNTNRNYNAPIVLHLPYNKVILALKLGMRPETFSRALNKLHKWCGIDINGEYISINNPRKLICYVCQHCSKTFPCNLPID</sequence>
<accession>A0A345JRH3</accession>
<keyword evidence="7" id="KW-1185">Reference proteome</keyword>
<evidence type="ECO:0000313" key="7">
    <source>
        <dbReference type="Proteomes" id="UP000253862"/>
    </source>
</evidence>
<feature type="domain" description="HTH crp-type" evidence="5">
    <location>
        <begin position="146"/>
        <end position="219"/>
    </location>
</feature>
<dbReference type="GO" id="GO:0003677">
    <property type="term" value="F:DNA binding"/>
    <property type="evidence" value="ECO:0007669"/>
    <property type="project" value="UniProtKB-KW"/>
</dbReference>
<organism evidence="6 7">
    <name type="scientific">Francisella opportunistica</name>
    <dbReference type="NCBI Taxonomy" id="2016517"/>
    <lineage>
        <taxon>Bacteria</taxon>
        <taxon>Pseudomonadati</taxon>
        <taxon>Pseudomonadota</taxon>
        <taxon>Gammaproteobacteria</taxon>
        <taxon>Thiotrichales</taxon>
        <taxon>Francisellaceae</taxon>
        <taxon>Francisella</taxon>
    </lineage>
</organism>
<dbReference type="InterPro" id="IPR036390">
    <property type="entry name" value="WH_DNA-bd_sf"/>
</dbReference>
<evidence type="ECO:0000259" key="4">
    <source>
        <dbReference type="PROSITE" id="PS50042"/>
    </source>
</evidence>
<dbReference type="KEGG" id="foo:CGC45_04625"/>
<keyword evidence="3" id="KW-0804">Transcription</keyword>
<name>A0A345JRH3_9GAMM</name>
<dbReference type="RefSeq" id="WP_071629189.1">
    <property type="nucleotide sequence ID" value="NZ_CP022375.1"/>
</dbReference>